<name>A0A1N7IHT0_9PROT</name>
<dbReference type="SUPFAM" id="SSF51445">
    <property type="entry name" value="(Trans)glycosidases"/>
    <property type="match status" value="1"/>
</dbReference>
<keyword evidence="4" id="KW-1185">Reference proteome</keyword>
<dbReference type="AlphaFoldDB" id="A0A1N7IHT0"/>
<dbReference type="STRING" id="80876.SAMN05421779_10173"/>
<dbReference type="PRINTS" id="PR01545">
    <property type="entry name" value="THEMAYE10DUF"/>
</dbReference>
<dbReference type="InterPro" id="IPR017853">
    <property type="entry name" value="GH"/>
</dbReference>
<dbReference type="Proteomes" id="UP000185678">
    <property type="component" value="Unassembled WGS sequence"/>
</dbReference>
<evidence type="ECO:0000313" key="3">
    <source>
        <dbReference type="EMBL" id="SIS36625.1"/>
    </source>
</evidence>
<dbReference type="InterPro" id="IPR013785">
    <property type="entry name" value="Aldolase_TIM"/>
</dbReference>
<proteinExistence type="predicted"/>
<reference evidence="3 4" key="1">
    <citation type="submission" date="2017-01" db="EMBL/GenBank/DDBJ databases">
        <authorList>
            <person name="Mah S.A."/>
            <person name="Swanson W.J."/>
            <person name="Moy G.W."/>
            <person name="Vacquier V.D."/>
        </authorList>
    </citation>
    <scope>NUCLEOTIDE SEQUENCE [LARGE SCALE GENOMIC DNA]</scope>
    <source>
        <strain evidence="3 4">DSM 11589</strain>
    </source>
</reference>
<evidence type="ECO:0000313" key="4">
    <source>
        <dbReference type="Proteomes" id="UP000185678"/>
    </source>
</evidence>
<dbReference type="InterPro" id="IPR016062">
    <property type="entry name" value="TM1410-rel"/>
</dbReference>
<dbReference type="OrthoDB" id="30037at2"/>
<dbReference type="RefSeq" id="WP_076397966.1">
    <property type="nucleotide sequence ID" value="NZ_FTOA01000001.1"/>
</dbReference>
<accession>A0A1N7IHT0</accession>
<dbReference type="PANTHER" id="PTHR35882:SF2">
    <property type="entry name" value="PELA"/>
    <property type="match status" value="1"/>
</dbReference>
<organism evidence="3 4">
    <name type="scientific">Insolitispirillum peregrinum</name>
    <dbReference type="NCBI Taxonomy" id="80876"/>
    <lineage>
        <taxon>Bacteria</taxon>
        <taxon>Pseudomonadati</taxon>
        <taxon>Pseudomonadota</taxon>
        <taxon>Alphaproteobacteria</taxon>
        <taxon>Rhodospirillales</taxon>
        <taxon>Novispirillaceae</taxon>
        <taxon>Insolitispirillum</taxon>
    </lineage>
</organism>
<protein>
    <submittedName>
        <fullName evidence="3">Extracellular protein</fullName>
    </submittedName>
</protein>
<feature type="signal peptide" evidence="2">
    <location>
        <begin position="1"/>
        <end position="27"/>
    </location>
</feature>
<gene>
    <name evidence="3" type="ORF">SAMN05421779_10173</name>
</gene>
<evidence type="ECO:0000256" key="1">
    <source>
        <dbReference type="SAM" id="MobiDB-lite"/>
    </source>
</evidence>
<keyword evidence="2" id="KW-0732">Signal</keyword>
<dbReference type="Gene3D" id="3.20.20.70">
    <property type="entry name" value="Aldolase class I"/>
    <property type="match status" value="2"/>
</dbReference>
<dbReference type="EMBL" id="FTOA01000001">
    <property type="protein sequence ID" value="SIS36625.1"/>
    <property type="molecule type" value="Genomic_DNA"/>
</dbReference>
<feature type="chain" id="PRO_5012523586" evidence="2">
    <location>
        <begin position="28"/>
        <end position="360"/>
    </location>
</feature>
<dbReference type="PANTHER" id="PTHR35882">
    <property type="entry name" value="PELA"/>
    <property type="match status" value="1"/>
</dbReference>
<evidence type="ECO:0000256" key="2">
    <source>
        <dbReference type="SAM" id="SignalP"/>
    </source>
</evidence>
<sequence>MPSFATSALLATAILLGAAAPVLPALAQSSKAPTAAPAPAPLAPPMKIPDYRGSLRDLVTGLSDYAKGRNARFIVLTREGLGLTVKEEREVKMEALLNPNPDPRIPVATTPLGSPHRRYVKAIDGVVMNDQYCVPVVDSTASVGFIRMLQDNGLSVLSVDHCETRQMVGTALAESRKNGVLAHVDMSPRGLDRVPADPPTGENSNNINGLGEARNVLFLDGNAGYTTKDDLVVALGQTNWDMVVMDAFHRDRTPLTYADVRSLHQKKVGTRRLILARLDIAHARDTRYYWKNDWKVGSPDWIASPVVAVPGEYDVKFWDAEWRALVGKTFAALMDLGFDGVVLEGVDAYKPLEARIPLNL</sequence>
<feature type="region of interest" description="Disordered" evidence="1">
    <location>
        <begin position="188"/>
        <end position="207"/>
    </location>
</feature>